<sequence>LLGAVQSPQIQTDPPLYGTENRTITLSSHCVDAAIQHGDTKRASTCTHRCHRGPLISPNVIAFNNVQTLMMITVKAAHCIKMVVKSSHTEQVSTSTTGSDV</sequence>
<evidence type="ECO:0000313" key="1">
    <source>
        <dbReference type="WBParaSite" id="HPLM_0000218601-mRNA-1"/>
    </source>
</evidence>
<proteinExistence type="predicted"/>
<dbReference type="AlphaFoldDB" id="A0A0N4VY16"/>
<name>A0A0N4VY16_HAEPC</name>
<organism evidence="1">
    <name type="scientific">Haemonchus placei</name>
    <name type="common">Barber's pole worm</name>
    <dbReference type="NCBI Taxonomy" id="6290"/>
    <lineage>
        <taxon>Eukaryota</taxon>
        <taxon>Metazoa</taxon>
        <taxon>Ecdysozoa</taxon>
        <taxon>Nematoda</taxon>
        <taxon>Chromadorea</taxon>
        <taxon>Rhabditida</taxon>
        <taxon>Rhabditina</taxon>
        <taxon>Rhabditomorpha</taxon>
        <taxon>Strongyloidea</taxon>
        <taxon>Trichostrongylidae</taxon>
        <taxon>Haemonchus</taxon>
    </lineage>
</organism>
<reference evidence="1" key="1">
    <citation type="submission" date="2017-02" db="UniProtKB">
        <authorList>
            <consortium name="WormBaseParasite"/>
        </authorList>
    </citation>
    <scope>IDENTIFICATION</scope>
</reference>
<dbReference type="WBParaSite" id="HPLM_0000218601-mRNA-1">
    <property type="protein sequence ID" value="HPLM_0000218601-mRNA-1"/>
    <property type="gene ID" value="HPLM_0000218601"/>
</dbReference>
<accession>A0A0N4VY16</accession>
<protein>
    <submittedName>
        <fullName evidence="1">Phlebovirus_G2 domain-containing protein</fullName>
    </submittedName>
</protein>